<feature type="region of interest" description="Disordered" evidence="1">
    <location>
        <begin position="1"/>
        <end position="32"/>
    </location>
</feature>
<organism evidence="2 3">
    <name type="scientific">Xylaria bambusicola</name>
    <dbReference type="NCBI Taxonomy" id="326684"/>
    <lineage>
        <taxon>Eukaryota</taxon>
        <taxon>Fungi</taxon>
        <taxon>Dikarya</taxon>
        <taxon>Ascomycota</taxon>
        <taxon>Pezizomycotina</taxon>
        <taxon>Sordariomycetes</taxon>
        <taxon>Xylariomycetidae</taxon>
        <taxon>Xylariales</taxon>
        <taxon>Xylariaceae</taxon>
        <taxon>Xylaria</taxon>
    </lineage>
</organism>
<dbReference type="AlphaFoldDB" id="A0AAN7Z807"/>
<evidence type="ECO:0000256" key="1">
    <source>
        <dbReference type="SAM" id="MobiDB-lite"/>
    </source>
</evidence>
<reference evidence="2 3" key="1">
    <citation type="submission" date="2023-10" db="EMBL/GenBank/DDBJ databases">
        <title>Draft genome sequence of Xylaria bambusicola isolate GMP-LS, the root and basal stem rot pathogen of sugarcane in Indonesia.</title>
        <authorList>
            <person name="Selvaraj P."/>
            <person name="Muralishankar V."/>
            <person name="Muruganantham S."/>
            <person name="Sp S."/>
            <person name="Haryani S."/>
            <person name="Lau K.J.X."/>
            <person name="Naqvi N.I."/>
        </authorList>
    </citation>
    <scope>NUCLEOTIDE SEQUENCE [LARGE SCALE GENOMIC DNA]</scope>
    <source>
        <strain evidence="2">GMP-LS</strain>
    </source>
</reference>
<feature type="region of interest" description="Disordered" evidence="1">
    <location>
        <begin position="54"/>
        <end position="90"/>
    </location>
</feature>
<evidence type="ECO:0000313" key="2">
    <source>
        <dbReference type="EMBL" id="KAK5629663.1"/>
    </source>
</evidence>
<comment type="caution">
    <text evidence="2">The sequence shown here is derived from an EMBL/GenBank/DDBJ whole genome shotgun (WGS) entry which is preliminary data.</text>
</comment>
<name>A0AAN7Z807_9PEZI</name>
<keyword evidence="3" id="KW-1185">Reference proteome</keyword>
<gene>
    <name evidence="2" type="ORF">RRF57_005378</name>
</gene>
<accession>A0AAN7Z807</accession>
<sequence length="90" mass="9732">MAGMETPKTELSAAPAADVWTTPTSQGPRPRPATIYEGFTFCAGDEFGSMPSWETSSGLTMHTPSDTMSRPVSMHQNFYPGLGMEQSELN</sequence>
<evidence type="ECO:0000313" key="3">
    <source>
        <dbReference type="Proteomes" id="UP001305414"/>
    </source>
</evidence>
<proteinExistence type="predicted"/>
<feature type="compositionally biased region" description="Polar residues" evidence="1">
    <location>
        <begin position="54"/>
        <end position="76"/>
    </location>
</feature>
<dbReference type="Proteomes" id="UP001305414">
    <property type="component" value="Unassembled WGS sequence"/>
</dbReference>
<dbReference type="EMBL" id="JAWHQM010000012">
    <property type="protein sequence ID" value="KAK5629663.1"/>
    <property type="molecule type" value="Genomic_DNA"/>
</dbReference>
<protein>
    <submittedName>
        <fullName evidence="2">Uncharacterized protein</fullName>
    </submittedName>
</protein>